<dbReference type="AlphaFoldDB" id="A0A3D8L357"/>
<keyword evidence="5" id="KW-1185">Reference proteome</keyword>
<dbReference type="InterPro" id="IPR036908">
    <property type="entry name" value="RlpA-like_sf"/>
</dbReference>
<dbReference type="SMART" id="SM00257">
    <property type="entry name" value="LysM"/>
    <property type="match status" value="2"/>
</dbReference>
<feature type="signal peptide" evidence="2">
    <location>
        <begin position="1"/>
        <end position="21"/>
    </location>
</feature>
<evidence type="ECO:0000256" key="2">
    <source>
        <dbReference type="SAM" id="SignalP"/>
    </source>
</evidence>
<name>A0A3D8L357_9BACT</name>
<protein>
    <submittedName>
        <fullName evidence="4">LysM peptidoglycan-binding domain-containing protein</fullName>
    </submittedName>
</protein>
<dbReference type="OrthoDB" id="2149800at2"/>
<feature type="chain" id="PRO_5017657022" evidence="2">
    <location>
        <begin position="22"/>
        <end position="323"/>
    </location>
</feature>
<dbReference type="RefSeq" id="WP_115568093.1">
    <property type="nucleotide sequence ID" value="NZ_QRGR01000038.1"/>
</dbReference>
<dbReference type="GO" id="GO:0008932">
    <property type="term" value="F:lytic endotransglycosylase activity"/>
    <property type="evidence" value="ECO:0007669"/>
    <property type="project" value="TreeGrafter"/>
</dbReference>
<feature type="compositionally biased region" description="Low complexity" evidence="1">
    <location>
        <begin position="187"/>
        <end position="220"/>
    </location>
</feature>
<dbReference type="SUPFAM" id="SSF54106">
    <property type="entry name" value="LysM domain"/>
    <property type="match status" value="2"/>
</dbReference>
<dbReference type="PROSITE" id="PS51782">
    <property type="entry name" value="LYSM"/>
    <property type="match status" value="2"/>
</dbReference>
<sequence>MVRSFFITLLVAPVLSFSANALDVSAVRDSIGVERKNGKLFVQHKVEPKETLYALSRKYSVPVSQIVESNPTVETAIRIGEVVLIPRKSFPSNAVASAAKATAAAPSASSRTYTVSEAGNKLHTVEPRQTLYSISKMHGVAVEDIRRWNNLPDNSISIGAKLIVAKGTAQPTKQPVYMPESDDEMTSEPAESAAATPATTAAVTTASTTPEPAPVTTTAVAEEEEEAEESASGVKKIMESGMAEMIDPKADTNKYLALHKTAPVGTIMQVKNAMNGQVVYVRVIGKLPDTGANDKVIVRISKKAYQKLGAIDSKFRVDVSYMP</sequence>
<accession>A0A3D8L357</accession>
<dbReference type="InterPro" id="IPR018392">
    <property type="entry name" value="LysM"/>
</dbReference>
<reference evidence="5" key="1">
    <citation type="submission" date="2018-08" db="EMBL/GenBank/DDBJ databases">
        <authorList>
            <person name="Liu Z.-W."/>
            <person name="Du Z.-J."/>
        </authorList>
    </citation>
    <scope>NUCLEOTIDE SEQUENCE [LARGE SCALE GENOMIC DNA]</scope>
    <source>
        <strain evidence="5">H4X</strain>
    </source>
</reference>
<feature type="region of interest" description="Disordered" evidence="1">
    <location>
        <begin position="177"/>
        <end position="233"/>
    </location>
</feature>
<dbReference type="PANTHER" id="PTHR33734">
    <property type="entry name" value="LYSM DOMAIN-CONTAINING GPI-ANCHORED PROTEIN 2"/>
    <property type="match status" value="1"/>
</dbReference>
<comment type="caution">
    <text evidence="4">The sequence shown here is derived from an EMBL/GenBank/DDBJ whole genome shotgun (WGS) entry which is preliminary data.</text>
</comment>
<gene>
    <name evidence="4" type="ORF">DXT99_23790</name>
</gene>
<dbReference type="CDD" id="cd00118">
    <property type="entry name" value="LysM"/>
    <property type="match status" value="2"/>
</dbReference>
<keyword evidence="2" id="KW-0732">Signal</keyword>
<dbReference type="Proteomes" id="UP000256708">
    <property type="component" value="Unassembled WGS sequence"/>
</dbReference>
<evidence type="ECO:0000313" key="5">
    <source>
        <dbReference type="Proteomes" id="UP000256708"/>
    </source>
</evidence>
<dbReference type="EMBL" id="QRGR01000038">
    <property type="protein sequence ID" value="RDV11810.1"/>
    <property type="molecule type" value="Genomic_DNA"/>
</dbReference>
<organism evidence="4 5">
    <name type="scientific">Pontibacter diazotrophicus</name>
    <dbReference type="NCBI Taxonomy" id="1400979"/>
    <lineage>
        <taxon>Bacteria</taxon>
        <taxon>Pseudomonadati</taxon>
        <taxon>Bacteroidota</taxon>
        <taxon>Cytophagia</taxon>
        <taxon>Cytophagales</taxon>
        <taxon>Hymenobacteraceae</taxon>
        <taxon>Pontibacter</taxon>
    </lineage>
</organism>
<evidence type="ECO:0000256" key="1">
    <source>
        <dbReference type="SAM" id="MobiDB-lite"/>
    </source>
</evidence>
<evidence type="ECO:0000313" key="4">
    <source>
        <dbReference type="EMBL" id="RDV11810.1"/>
    </source>
</evidence>
<proteinExistence type="predicted"/>
<evidence type="ECO:0000259" key="3">
    <source>
        <dbReference type="PROSITE" id="PS51782"/>
    </source>
</evidence>
<feature type="domain" description="LysM" evidence="3">
    <location>
        <begin position="121"/>
        <end position="164"/>
    </location>
</feature>
<dbReference type="InterPro" id="IPR036779">
    <property type="entry name" value="LysM_dom_sf"/>
</dbReference>
<dbReference type="Gene3D" id="3.10.350.10">
    <property type="entry name" value="LysM domain"/>
    <property type="match status" value="2"/>
</dbReference>
<dbReference type="Gene3D" id="2.40.40.10">
    <property type="entry name" value="RlpA-like domain"/>
    <property type="match status" value="1"/>
</dbReference>
<dbReference type="Pfam" id="PF01476">
    <property type="entry name" value="LysM"/>
    <property type="match status" value="2"/>
</dbReference>
<feature type="domain" description="LysM" evidence="3">
    <location>
        <begin position="42"/>
        <end position="85"/>
    </location>
</feature>
<dbReference type="PANTHER" id="PTHR33734:SF22">
    <property type="entry name" value="MEMBRANE-BOUND LYTIC MUREIN TRANSGLYCOSYLASE D"/>
    <property type="match status" value="1"/>
</dbReference>